<dbReference type="Proteomes" id="UP000549009">
    <property type="component" value="Unassembled WGS sequence"/>
</dbReference>
<sequence>MWPLIPSHPTGEVLCDLATRRATGAVRSPTGCFYLYQGEVYCAESPASTGLEQLLTASGRVSPARWKEAVQAAGPSFQVGHHLLECGWLTQGELELSQSCTVIDAALFALPFPPDAAEFTPGVTHWLGVIRPIPVAAIIRAVQHCAAKLSQFHAWASADRTPVIAAYPPPYMVTYRQRELLAHADGRHTPPELAQMLGRSAFETILATRRLAARGLVQLPNEPPTAYSSLPGLPRRLPGSTLAEQSQPGVSDVTTWQPSIPAAQSCSNPDVALLVRLRTALEEHL</sequence>
<evidence type="ECO:0000313" key="3">
    <source>
        <dbReference type="Proteomes" id="UP000549009"/>
    </source>
</evidence>
<reference evidence="2 3" key="1">
    <citation type="submission" date="2020-08" db="EMBL/GenBank/DDBJ databases">
        <title>Genomic Encyclopedia of Type Strains, Phase III (KMG-III): the genomes of soil and plant-associated and newly described type strains.</title>
        <authorList>
            <person name="Whitman W."/>
        </authorList>
    </citation>
    <scope>NUCLEOTIDE SEQUENCE [LARGE SCALE GENOMIC DNA]</scope>
    <source>
        <strain evidence="2 3">CECT 3146</strain>
    </source>
</reference>
<accession>A0A7W8B4C9</accession>
<name>A0A7W8B4C9_STRST</name>
<keyword evidence="3" id="KW-1185">Reference proteome</keyword>
<gene>
    <name evidence="2" type="ORF">FHS40_009264</name>
</gene>
<dbReference type="AlphaFoldDB" id="A0A7W8B4C9"/>
<evidence type="ECO:0000313" key="2">
    <source>
        <dbReference type="EMBL" id="MBB5110134.1"/>
    </source>
</evidence>
<evidence type="ECO:0000256" key="1">
    <source>
        <dbReference type="SAM" id="MobiDB-lite"/>
    </source>
</evidence>
<protein>
    <recommendedName>
        <fullName evidence="4">MarR family transcriptional regulator</fullName>
    </recommendedName>
</protein>
<proteinExistence type="predicted"/>
<evidence type="ECO:0008006" key="4">
    <source>
        <dbReference type="Google" id="ProtNLM"/>
    </source>
</evidence>
<comment type="caution">
    <text evidence="2">The sequence shown here is derived from an EMBL/GenBank/DDBJ whole genome shotgun (WGS) entry which is preliminary data.</text>
</comment>
<organism evidence="2 3">
    <name type="scientific">Streptomyces spectabilis</name>
    <dbReference type="NCBI Taxonomy" id="68270"/>
    <lineage>
        <taxon>Bacteria</taxon>
        <taxon>Bacillati</taxon>
        <taxon>Actinomycetota</taxon>
        <taxon>Actinomycetes</taxon>
        <taxon>Kitasatosporales</taxon>
        <taxon>Streptomycetaceae</taxon>
        <taxon>Streptomyces</taxon>
    </lineage>
</organism>
<feature type="region of interest" description="Disordered" evidence="1">
    <location>
        <begin position="223"/>
        <end position="253"/>
    </location>
</feature>
<feature type="compositionally biased region" description="Polar residues" evidence="1">
    <location>
        <begin position="242"/>
        <end position="253"/>
    </location>
</feature>
<dbReference type="EMBL" id="JACHJD010000078">
    <property type="protein sequence ID" value="MBB5110134.1"/>
    <property type="molecule type" value="Genomic_DNA"/>
</dbReference>